<evidence type="ECO:0000256" key="3">
    <source>
        <dbReference type="ARBA" id="ARBA00022837"/>
    </source>
</evidence>
<dbReference type="PROSITE" id="PS00018">
    <property type="entry name" value="EF_HAND_1"/>
    <property type="match status" value="1"/>
</dbReference>
<evidence type="ECO:0000256" key="1">
    <source>
        <dbReference type="ARBA" id="ARBA00022723"/>
    </source>
</evidence>
<organism evidence="5">
    <name type="scientific">Rhodnius prolixus</name>
    <name type="common">Triatomid bug</name>
    <dbReference type="NCBI Taxonomy" id="13249"/>
    <lineage>
        <taxon>Eukaryota</taxon>
        <taxon>Metazoa</taxon>
        <taxon>Ecdysozoa</taxon>
        <taxon>Arthropoda</taxon>
        <taxon>Hexapoda</taxon>
        <taxon>Insecta</taxon>
        <taxon>Pterygota</taxon>
        <taxon>Neoptera</taxon>
        <taxon>Paraneoptera</taxon>
        <taxon>Hemiptera</taxon>
        <taxon>Heteroptera</taxon>
        <taxon>Panheteroptera</taxon>
        <taxon>Cimicomorpha</taxon>
        <taxon>Reduviidae</taxon>
        <taxon>Triatominae</taxon>
        <taxon>Rhodnius</taxon>
    </lineage>
</organism>
<evidence type="ECO:0000259" key="4">
    <source>
        <dbReference type="PROSITE" id="PS50222"/>
    </source>
</evidence>
<dbReference type="InterPro" id="IPR028846">
    <property type="entry name" value="Recoverin"/>
</dbReference>
<dbReference type="EMBL" id="GAHY01001556">
    <property type="protein sequence ID" value="JAA75954.1"/>
    <property type="molecule type" value="mRNA"/>
</dbReference>
<keyword evidence="1" id="KW-0479">Metal-binding</keyword>
<dbReference type="InterPro" id="IPR011992">
    <property type="entry name" value="EF-hand-dom_pair"/>
</dbReference>
<proteinExistence type="evidence at transcript level"/>
<dbReference type="VEuPathDB" id="VectorBase:RPRC008974"/>
<dbReference type="InterPro" id="IPR018247">
    <property type="entry name" value="EF_Hand_1_Ca_BS"/>
</dbReference>
<dbReference type="CDD" id="cd00051">
    <property type="entry name" value="EFh"/>
    <property type="match status" value="1"/>
</dbReference>
<dbReference type="SUPFAM" id="SSF47473">
    <property type="entry name" value="EF-hand"/>
    <property type="match status" value="1"/>
</dbReference>
<dbReference type="SMART" id="SM00054">
    <property type="entry name" value="EFh"/>
    <property type="match status" value="3"/>
</dbReference>
<feature type="domain" description="EF-hand" evidence="4">
    <location>
        <begin position="160"/>
        <end position="195"/>
    </location>
</feature>
<name>R4G3M2_RHOPR</name>
<dbReference type="PANTHER" id="PTHR23055">
    <property type="entry name" value="CALCIUM BINDING PROTEINS"/>
    <property type="match status" value="1"/>
</dbReference>
<evidence type="ECO:0000256" key="2">
    <source>
        <dbReference type="ARBA" id="ARBA00022737"/>
    </source>
</evidence>
<dbReference type="PANTHER" id="PTHR23055:SF60">
    <property type="entry name" value="CALAXIN"/>
    <property type="match status" value="1"/>
</dbReference>
<evidence type="ECO:0000313" key="5">
    <source>
        <dbReference type="EMBL" id="JAA75954.1"/>
    </source>
</evidence>
<sequence length="217" mass="24257">MKSEGKTSKSADVILKKPTHFTKQETESLLLIYDKLMGASNPDNESALVAAPVLSTKGKEGLERVVFRDLLHNTFGVNTEEILMDRIFCAFDSSCDGLVKQDEWLIGMSSFLKGSLLEKTAFAFSVYDLNNDGFIVREEMFNLLRNSLVKQPQDEDPDEGVKELVELVLKKLDRDKDGKVSFEDFTEAVQEEPLFLEAFGQCLPSDNAVIAFLSTLS</sequence>
<dbReference type="InterPro" id="IPR002048">
    <property type="entry name" value="EF_hand_dom"/>
</dbReference>
<dbReference type="Pfam" id="PF13499">
    <property type="entry name" value="EF-hand_7"/>
    <property type="match status" value="1"/>
</dbReference>
<accession>R4G3M2</accession>
<dbReference type="GO" id="GO:0005509">
    <property type="term" value="F:calcium ion binding"/>
    <property type="evidence" value="ECO:0007669"/>
    <property type="project" value="InterPro"/>
</dbReference>
<keyword evidence="2" id="KW-0677">Repeat</keyword>
<feature type="domain" description="EF-hand" evidence="4">
    <location>
        <begin position="115"/>
        <end position="150"/>
    </location>
</feature>
<dbReference type="Gene3D" id="1.10.238.10">
    <property type="entry name" value="EF-hand"/>
    <property type="match status" value="1"/>
</dbReference>
<dbReference type="PROSITE" id="PS50222">
    <property type="entry name" value="EF_HAND_2"/>
    <property type="match status" value="2"/>
</dbReference>
<keyword evidence="3" id="KW-0106">Calcium</keyword>
<dbReference type="HOGENOM" id="CLU_061288_3_0_1"/>
<reference evidence="5" key="1">
    <citation type="submission" date="2013-04" db="EMBL/GenBank/DDBJ databases">
        <title>An insight into the transcriptome of the digestive tract of the blood sucking bug, Rhodnius prolixus.</title>
        <authorList>
            <person name="Ribeiro J.M.C."/>
            <person name="Genta F.A."/>
            <person name="Sorgine M.H.F."/>
            <person name="Paiva-Silva G.O."/>
            <person name="Majerowicz D."/>
            <person name="Medeiros M."/>
            <person name="Koerich L."/>
            <person name="Terra W.R."/>
            <person name="Ferreira C."/>
            <person name="Pimentel A.C."/>
            <person name="Bisch P.M."/>
            <person name="Diniz M.M.P."/>
            <person name="Nascimento R."/>
            <person name="Salmon D."/>
            <person name="Silber A.M."/>
            <person name="Alves M."/>
            <person name="Oliveira M.F."/>
            <person name="Gondim K.C."/>
            <person name="Silva Neto M.A.C."/>
            <person name="Atella G.C."/>
            <person name="Araujo H."/>
            <person name="Dias F.S."/>
            <person name="Polycarpo C.R."/>
            <person name="Fampa P."/>
            <person name="Melo A.C."/>
            <person name="Tanaka A.S."/>
            <person name="Balczun C."/>
            <person name="Oliveira J.H.M."/>
            <person name="Goncalves R."/>
            <person name="Lazoski C."/>
            <person name="Pereira M.A."/>
            <person name="Rivera-Pomar R."/>
            <person name="Diambra L."/>
            <person name="Schaub G.A."/>
            <person name="Garcia E.S."/>
            <person name="Azambuja P."/>
            <person name="Braz G.R.C."/>
            <person name="Oliveira P.L."/>
        </authorList>
    </citation>
    <scope>NUCLEOTIDE SEQUENCE</scope>
</reference>
<protein>
    <submittedName>
        <fullName evidence="5">Putative ca2+ sensor ef-hand superfamily</fullName>
    </submittedName>
</protein>
<dbReference type="AlphaFoldDB" id="R4G3M2"/>